<dbReference type="GO" id="GO:0015141">
    <property type="term" value="F:succinate transmembrane transporter activity"/>
    <property type="evidence" value="ECO:0007669"/>
    <property type="project" value="UniProtKB-ARBA"/>
</dbReference>
<evidence type="ECO:0000313" key="7">
    <source>
        <dbReference type="EMBL" id="SDD97857.1"/>
    </source>
</evidence>
<dbReference type="Pfam" id="PF00939">
    <property type="entry name" value="Na_sulph_symp"/>
    <property type="match status" value="1"/>
</dbReference>
<dbReference type="InterPro" id="IPR031312">
    <property type="entry name" value="Na/sul_symport_CS"/>
</dbReference>
<evidence type="ECO:0000256" key="4">
    <source>
        <dbReference type="ARBA" id="ARBA00022989"/>
    </source>
</evidence>
<evidence type="ECO:0000256" key="3">
    <source>
        <dbReference type="ARBA" id="ARBA00022692"/>
    </source>
</evidence>
<dbReference type="PANTHER" id="PTHR10283">
    <property type="entry name" value="SOLUTE CARRIER FAMILY 13 MEMBER"/>
    <property type="match status" value="1"/>
</dbReference>
<evidence type="ECO:0000313" key="8">
    <source>
        <dbReference type="Proteomes" id="UP000199603"/>
    </source>
</evidence>
<proteinExistence type="predicted"/>
<keyword evidence="3 6" id="KW-0812">Transmembrane</keyword>
<evidence type="ECO:0000256" key="2">
    <source>
        <dbReference type="ARBA" id="ARBA00022448"/>
    </source>
</evidence>
<feature type="transmembrane region" description="Helical" evidence="6">
    <location>
        <begin position="65"/>
        <end position="82"/>
    </location>
</feature>
<dbReference type="NCBIfam" id="TIGR00785">
    <property type="entry name" value="dass"/>
    <property type="match status" value="1"/>
</dbReference>
<dbReference type="RefSeq" id="WP_218121259.1">
    <property type="nucleotide sequence ID" value="NZ_FNAG01000012.1"/>
</dbReference>
<name>A0A1G6Z7B1_9GAMM</name>
<evidence type="ECO:0000256" key="5">
    <source>
        <dbReference type="ARBA" id="ARBA00023136"/>
    </source>
</evidence>
<dbReference type="GO" id="GO:0005886">
    <property type="term" value="C:plasma membrane"/>
    <property type="evidence" value="ECO:0007669"/>
    <property type="project" value="TreeGrafter"/>
</dbReference>
<feature type="transmembrane region" description="Helical" evidence="6">
    <location>
        <begin position="368"/>
        <end position="395"/>
    </location>
</feature>
<reference evidence="7 8" key="1">
    <citation type="submission" date="2016-10" db="EMBL/GenBank/DDBJ databases">
        <authorList>
            <person name="de Groot N.N."/>
        </authorList>
    </citation>
    <scope>NUCLEOTIDE SEQUENCE [LARGE SCALE GENOMIC DNA]</scope>
    <source>
        <strain evidence="7 8">DSM 16957</strain>
    </source>
</reference>
<keyword evidence="5 6" id="KW-0472">Membrane</keyword>
<dbReference type="PANTHER" id="PTHR10283:SF82">
    <property type="entry name" value="SOLUTE CARRIER FAMILY 13 MEMBER 2"/>
    <property type="match status" value="1"/>
</dbReference>
<feature type="transmembrane region" description="Helical" evidence="6">
    <location>
        <begin position="445"/>
        <end position="466"/>
    </location>
</feature>
<feature type="transmembrane region" description="Helical" evidence="6">
    <location>
        <begin position="36"/>
        <end position="58"/>
    </location>
</feature>
<dbReference type="AlphaFoldDB" id="A0A1G6Z7B1"/>
<gene>
    <name evidence="7" type="ORF">SAMN04488509_11262</name>
</gene>
<keyword evidence="8" id="KW-1185">Reference proteome</keyword>
<feature type="transmembrane region" description="Helical" evidence="6">
    <location>
        <begin position="407"/>
        <end position="425"/>
    </location>
</feature>
<feature type="transmembrane region" description="Helical" evidence="6">
    <location>
        <begin position="325"/>
        <end position="348"/>
    </location>
</feature>
<dbReference type="Proteomes" id="UP000199603">
    <property type="component" value="Unassembled WGS sequence"/>
</dbReference>
<feature type="transmembrane region" description="Helical" evidence="6">
    <location>
        <begin position="218"/>
        <end position="237"/>
    </location>
</feature>
<dbReference type="STRING" id="265719.SAMN04488509_11262"/>
<sequence>MRAGLSATVVDMQAYPIRLLSGPVLAAFAWLGGPNLGLSAGASLTLAVTVWCAAWWMLEAAPHAITALIPLAVFPLTGVLSARQVAEAYGNELILLLVGGAMLSKALEQAGAHRRLALGMVHIFGGGGGRALVFGFAAAAGLCSMWLSNTATTLMLVPVALAILQAYPDRRLAVPLLLAICYGASIGGLGTPLGSPPNLVFMQVYTQTTGTALGFSDWMRFGLPTVLLMLPLAALWLSRGLGGTPRAALPQLGAWSAAEKRVLLIFALVALAWVTRTEPFGGWRAWLDLPNANDASVALLGVIAMALMPDGRGGQLLDWKSAERIPWGVMILFGGGIAIATAFQGSGLSDAAAGALSSVLDLPLPLKIALIAISVSLLSEITSNTATAVLMMPILAAAAVGMGLDPALLMAPAVLAASCSFMLPVGTAPNAIVFGTGEVPAREMLRHGIALNVIGAVVITLVCWMVL</sequence>
<dbReference type="InterPro" id="IPR001898">
    <property type="entry name" value="SLC13A/DASS"/>
</dbReference>
<feature type="transmembrane region" description="Helical" evidence="6">
    <location>
        <begin position="176"/>
        <end position="195"/>
    </location>
</feature>
<dbReference type="PROSITE" id="PS01271">
    <property type="entry name" value="NA_SULFATE"/>
    <property type="match status" value="1"/>
</dbReference>
<evidence type="ECO:0000256" key="6">
    <source>
        <dbReference type="SAM" id="Phobius"/>
    </source>
</evidence>
<dbReference type="EMBL" id="FNAG01000012">
    <property type="protein sequence ID" value="SDD97857.1"/>
    <property type="molecule type" value="Genomic_DNA"/>
</dbReference>
<feature type="transmembrane region" description="Helical" evidence="6">
    <location>
        <begin position="116"/>
        <end position="140"/>
    </location>
</feature>
<organism evidence="7 8">
    <name type="scientific">Aquimonas voraii</name>
    <dbReference type="NCBI Taxonomy" id="265719"/>
    <lineage>
        <taxon>Bacteria</taxon>
        <taxon>Pseudomonadati</taxon>
        <taxon>Pseudomonadota</taxon>
        <taxon>Gammaproteobacteria</taxon>
        <taxon>Lysobacterales</taxon>
        <taxon>Lysobacteraceae</taxon>
        <taxon>Aquimonas</taxon>
    </lineage>
</organism>
<evidence type="ECO:0000256" key="1">
    <source>
        <dbReference type="ARBA" id="ARBA00004141"/>
    </source>
</evidence>
<dbReference type="CDD" id="cd01115">
    <property type="entry name" value="SLC13_permease"/>
    <property type="match status" value="1"/>
</dbReference>
<accession>A0A1G6Z7B1</accession>
<protein>
    <submittedName>
        <fullName evidence="7">Solute carrier family 13 (Sodium-dependent dicarboxylate transporter), member 2/3/5</fullName>
    </submittedName>
</protein>
<feature type="transmembrane region" description="Helical" evidence="6">
    <location>
        <begin position="146"/>
        <end position="164"/>
    </location>
</feature>
<keyword evidence="4 6" id="KW-1133">Transmembrane helix</keyword>
<keyword evidence="2" id="KW-0813">Transport</keyword>
<comment type="subcellular location">
    <subcellularLocation>
        <location evidence="1">Membrane</location>
        <topology evidence="1">Multi-pass membrane protein</topology>
    </subcellularLocation>
</comment>